<keyword evidence="5 14" id="KW-0813">Transport</keyword>
<dbReference type="SUPFAM" id="SSF52518">
    <property type="entry name" value="Thiamin diphosphate-binding fold (THDP-binding)"/>
    <property type="match status" value="2"/>
</dbReference>
<keyword evidence="9 14" id="KW-0560">Oxidoreductase</keyword>
<comment type="cofactor">
    <cofactor evidence="14">
        <name>[4Fe-4S] cluster</name>
        <dbReference type="ChEBI" id="CHEBI:49883"/>
    </cofactor>
    <text evidence="14">Binds 2 [4Fe-4S] clusters. In this family the first cluster has a non-standard and varying [4Fe-4S] binding motif CX(2)CX(2)CX(4-5)CP.</text>
</comment>
<keyword evidence="6 14" id="KW-0004">4Fe-4S</keyword>
<dbReference type="PANTHER" id="PTHR43710">
    <property type="entry name" value="2-HYDROXYACYL-COA LYASE"/>
    <property type="match status" value="1"/>
</dbReference>
<dbReference type="SUPFAM" id="SSF52922">
    <property type="entry name" value="TK C-terminal domain-like"/>
    <property type="match status" value="1"/>
</dbReference>
<evidence type="ECO:0000256" key="10">
    <source>
        <dbReference type="ARBA" id="ARBA00023004"/>
    </source>
</evidence>
<evidence type="ECO:0000256" key="11">
    <source>
        <dbReference type="ARBA" id="ARBA00023014"/>
    </source>
</evidence>
<dbReference type="GO" id="GO:0043805">
    <property type="term" value="F:indolepyruvate ferredoxin oxidoreductase activity"/>
    <property type="evidence" value="ECO:0007669"/>
    <property type="project" value="UniProtKB-UniRule"/>
</dbReference>
<keyword evidence="15" id="KW-0175">Coiled coil</keyword>
<gene>
    <name evidence="18" type="ORF">SAMN05661053_1839</name>
</gene>
<dbReference type="InterPro" id="IPR045025">
    <property type="entry name" value="HACL1-like"/>
</dbReference>
<proteinExistence type="predicted"/>
<dbReference type="EC" id="1.2.7.8" evidence="3 14"/>
<feature type="domain" description="Pyruvate flavodoxin/ferredoxin oxidoreductase pyrimidine binding" evidence="16">
    <location>
        <begin position="23"/>
        <end position="192"/>
    </location>
</feature>
<dbReference type="InterPro" id="IPR011766">
    <property type="entry name" value="TPP_enzyme_TPP-bd"/>
</dbReference>
<dbReference type="InterPro" id="IPR029061">
    <property type="entry name" value="THDP-binding"/>
</dbReference>
<feature type="domain" description="Thiamine pyrophosphate enzyme TPP-binding" evidence="17">
    <location>
        <begin position="367"/>
        <end position="515"/>
    </location>
</feature>
<evidence type="ECO:0000313" key="19">
    <source>
        <dbReference type="Proteomes" id="UP000255423"/>
    </source>
</evidence>
<accession>A0A380S6T7</accession>
<comment type="catalytic activity">
    <reaction evidence="13 14">
        <text>indole-3-pyruvate + 2 oxidized [2Fe-2S]-[ferredoxin] + CoA = (indol-3-yl)acetyl-CoA + 2 reduced [2Fe-2S]-[ferredoxin] + CO2 + H(+)</text>
        <dbReference type="Rhea" id="RHEA:12645"/>
        <dbReference type="Rhea" id="RHEA-COMP:10000"/>
        <dbReference type="Rhea" id="RHEA-COMP:10001"/>
        <dbReference type="ChEBI" id="CHEBI:15378"/>
        <dbReference type="ChEBI" id="CHEBI:16526"/>
        <dbReference type="ChEBI" id="CHEBI:17640"/>
        <dbReference type="ChEBI" id="CHEBI:33737"/>
        <dbReference type="ChEBI" id="CHEBI:33738"/>
        <dbReference type="ChEBI" id="CHEBI:57271"/>
        <dbReference type="ChEBI" id="CHEBI:57287"/>
        <dbReference type="EC" id="1.2.7.8"/>
    </reaction>
</comment>
<evidence type="ECO:0000256" key="2">
    <source>
        <dbReference type="ARBA" id="ARBA00011238"/>
    </source>
</evidence>
<keyword evidence="10 14" id="KW-0408">Iron</keyword>
<dbReference type="CDD" id="cd07034">
    <property type="entry name" value="TPP_PYR_PFOR_IOR-alpha_like"/>
    <property type="match status" value="1"/>
</dbReference>
<evidence type="ECO:0000256" key="7">
    <source>
        <dbReference type="ARBA" id="ARBA00022723"/>
    </source>
</evidence>
<dbReference type="Proteomes" id="UP000255423">
    <property type="component" value="Unassembled WGS sequence"/>
</dbReference>
<dbReference type="Gene3D" id="3.40.50.920">
    <property type="match status" value="1"/>
</dbReference>
<protein>
    <recommendedName>
        <fullName evidence="4 14">Indolepyruvate oxidoreductase subunit IorA</fullName>
        <shortName evidence="14">IOR</shortName>
        <ecNumber evidence="3 14">1.2.7.8</ecNumber>
    </recommendedName>
    <alternativeName>
        <fullName evidence="12 14">Indolepyruvate ferredoxin oxidoreductase subunit alpha</fullName>
    </alternativeName>
</protein>
<dbReference type="InterPro" id="IPR017721">
    <property type="entry name" value="IorA"/>
</dbReference>
<dbReference type="PANTHER" id="PTHR43710:SF7">
    <property type="entry name" value="INDOLEPYRUVATE OXIDOREDUCTASE SUBUNIT IORA"/>
    <property type="match status" value="1"/>
</dbReference>
<sequence>MPAFDPNAKKMLISGNEAISLSMRHCNVQLAAGYPGTPSTEILEDYSELGGYAQWAPNEKVAAEVALGAAFGHARSVVTMKMVGLNVASDVLYTATYTGVDGGMVWIVADDPGQGSSQNEQDTRNHAKASVCPMFEPSNSQEAYDFFRIAMQTSEKFKIPVILRMTTRVDHSKSIVVPKEELPAMVPNFERNIAQHVMVPGFSKPAGRRLRAKMDEMEAWNVAEGPNKVEMRSADFGIIVSGISYHHVREAAPEASILKLGMTYPLPMQLIKDFAKKFEGKRLMVIEENDPWLAENIKAAGIQCESKFDPIFRFGELDVNRVRRIIAGDKNPDPVPVKGKPPMLCPGCPHRSSFAVLKELDCIVSGDIGCYTLAALPPISAMDYMIDMGAAIGMGIGLRNVLPREQAKRVVSVIGDSTFVHSGITGLVEAGYNRPETGHVVIILDNSITAMTGQQEHPGTGRHLDHSPAYKIDYKEVAKVAGFDNVYEVNQVKEPEEFKRLVKESLEKDELTLIVAKSPCILALKSILAWDKANKEKAEKALAEAEAAAKKNNNF</sequence>
<organism evidence="18 19">
    <name type="scientific">Fibrobacter succinogenes</name>
    <name type="common">Bacteroides succinogenes</name>
    <dbReference type="NCBI Taxonomy" id="833"/>
    <lineage>
        <taxon>Bacteria</taxon>
        <taxon>Pseudomonadati</taxon>
        <taxon>Fibrobacterota</taxon>
        <taxon>Fibrobacteria</taxon>
        <taxon>Fibrobacterales</taxon>
        <taxon>Fibrobacteraceae</taxon>
        <taxon>Fibrobacter</taxon>
    </lineage>
</organism>
<evidence type="ECO:0000256" key="1">
    <source>
        <dbReference type="ARBA" id="ARBA00002995"/>
    </source>
</evidence>
<dbReference type="FunFam" id="3.40.50.970:FF:000039">
    <property type="entry name" value="Indolepyruvate oxidoreductase subunit IorA"/>
    <property type="match status" value="1"/>
</dbReference>
<evidence type="ECO:0000256" key="12">
    <source>
        <dbReference type="ARBA" id="ARBA00030514"/>
    </source>
</evidence>
<evidence type="ECO:0000259" key="16">
    <source>
        <dbReference type="Pfam" id="PF01855"/>
    </source>
</evidence>
<evidence type="ECO:0000256" key="5">
    <source>
        <dbReference type="ARBA" id="ARBA00022448"/>
    </source>
</evidence>
<evidence type="ECO:0000256" key="13">
    <source>
        <dbReference type="ARBA" id="ARBA00048332"/>
    </source>
</evidence>
<comment type="subunit">
    <text evidence="2">Heterodimer of the IorA and IorB subunits.</text>
</comment>
<evidence type="ECO:0000256" key="6">
    <source>
        <dbReference type="ARBA" id="ARBA00022485"/>
    </source>
</evidence>
<evidence type="ECO:0000256" key="15">
    <source>
        <dbReference type="SAM" id="Coils"/>
    </source>
</evidence>
<dbReference type="GO" id="GO:0051539">
    <property type="term" value="F:4 iron, 4 sulfur cluster binding"/>
    <property type="evidence" value="ECO:0007669"/>
    <property type="project" value="UniProtKB-UniRule"/>
</dbReference>
<dbReference type="RefSeq" id="WP_072829924.1">
    <property type="nucleotide sequence ID" value="NZ_UHJL01000002.1"/>
</dbReference>
<evidence type="ECO:0000256" key="3">
    <source>
        <dbReference type="ARBA" id="ARBA00012812"/>
    </source>
</evidence>
<evidence type="ECO:0000256" key="9">
    <source>
        <dbReference type="ARBA" id="ARBA00023002"/>
    </source>
</evidence>
<dbReference type="Pfam" id="PF01855">
    <property type="entry name" value="POR_N"/>
    <property type="match status" value="1"/>
</dbReference>
<reference evidence="18 19" key="1">
    <citation type="submission" date="2017-08" db="EMBL/GenBank/DDBJ databases">
        <authorList>
            <person name="de Groot N.N."/>
        </authorList>
    </citation>
    <scope>NUCLEOTIDE SEQUENCE [LARGE SCALE GENOMIC DNA]</scope>
    <source>
        <strain evidence="18 19">HM2</strain>
    </source>
</reference>
<dbReference type="GO" id="GO:0044281">
    <property type="term" value="P:small molecule metabolic process"/>
    <property type="evidence" value="ECO:0007669"/>
    <property type="project" value="UniProtKB-ARBA"/>
</dbReference>
<dbReference type="Pfam" id="PF02775">
    <property type="entry name" value="TPP_enzyme_C"/>
    <property type="match status" value="1"/>
</dbReference>
<dbReference type="GO" id="GO:0030976">
    <property type="term" value="F:thiamine pyrophosphate binding"/>
    <property type="evidence" value="ECO:0007669"/>
    <property type="project" value="InterPro"/>
</dbReference>
<dbReference type="PIRSF" id="PIRSF006439">
    <property type="entry name" value="Indolepyruvate_ferr_oxidored"/>
    <property type="match status" value="1"/>
</dbReference>
<name>A0A380S6T7_FIBSU</name>
<dbReference type="InterPro" id="IPR009014">
    <property type="entry name" value="Transketo_C/PFOR_II"/>
</dbReference>
<evidence type="ECO:0000256" key="4">
    <source>
        <dbReference type="ARBA" id="ARBA00017710"/>
    </source>
</evidence>
<comment type="function">
    <text evidence="1 14">Catalyzes the ferredoxin-dependent oxidative decarboxylation of arylpyruvates.</text>
</comment>
<keyword evidence="18" id="KW-0670">Pyruvate</keyword>
<dbReference type="EMBL" id="UHJL01000002">
    <property type="protein sequence ID" value="SUQ24438.1"/>
    <property type="molecule type" value="Genomic_DNA"/>
</dbReference>
<dbReference type="GO" id="GO:0046872">
    <property type="term" value="F:metal ion binding"/>
    <property type="evidence" value="ECO:0007669"/>
    <property type="project" value="UniProtKB-UniRule"/>
</dbReference>
<keyword evidence="7 14" id="KW-0479">Metal-binding</keyword>
<evidence type="ECO:0000313" key="18">
    <source>
        <dbReference type="EMBL" id="SUQ24438.1"/>
    </source>
</evidence>
<keyword evidence="11 14" id="KW-0411">Iron-sulfur</keyword>
<dbReference type="InterPro" id="IPR002880">
    <property type="entry name" value="Pyrv_Fd/Flavodoxin_OxRdtase_N"/>
</dbReference>
<evidence type="ECO:0000256" key="8">
    <source>
        <dbReference type="ARBA" id="ARBA00022982"/>
    </source>
</evidence>
<dbReference type="CDD" id="cd02008">
    <property type="entry name" value="TPP_IOR_alpha"/>
    <property type="match status" value="1"/>
</dbReference>
<dbReference type="AlphaFoldDB" id="A0A380S6T7"/>
<evidence type="ECO:0000259" key="17">
    <source>
        <dbReference type="Pfam" id="PF02775"/>
    </source>
</evidence>
<feature type="coiled-coil region" evidence="15">
    <location>
        <begin position="528"/>
        <end position="555"/>
    </location>
</feature>
<keyword evidence="8 14" id="KW-0249">Electron transport</keyword>
<evidence type="ECO:0000256" key="14">
    <source>
        <dbReference type="PIRNR" id="PIRNR006439"/>
    </source>
</evidence>
<dbReference type="Gene3D" id="3.40.50.970">
    <property type="match status" value="2"/>
</dbReference>